<dbReference type="OrthoDB" id="9793981at2"/>
<comment type="similarity">
    <text evidence="1">Belongs to the bacilliredoxin family.</text>
</comment>
<sequence>MQFGLGAGPDVSWMREELTDLGIEELETVEDVDRAMDEYDDGTMLMVINSVCGCAAGNARPGVKIALKESDIQPDHMVTVFAGQDKEATERAREYFSEYPPSSPAFAYFKEGEIKAMIPRHRIEGRTKVEIADDLKMVFKAFDGEEEAEEAEK</sequence>
<evidence type="ECO:0000256" key="1">
    <source>
        <dbReference type="ARBA" id="ARBA00038305"/>
    </source>
</evidence>
<evidence type="ECO:0000313" key="2">
    <source>
        <dbReference type="EMBL" id="PAU94355.1"/>
    </source>
</evidence>
<gene>
    <name evidence="2" type="ORF">CK503_06000</name>
</gene>
<protein>
    <recommendedName>
        <fullName evidence="4">BrxA/BrxB family bacilliredoxin</fullName>
    </recommendedName>
</protein>
<dbReference type="RefSeq" id="WP_095605896.1">
    <property type="nucleotide sequence ID" value="NZ_NSKE01000004.1"/>
</dbReference>
<dbReference type="Pfam" id="PF06491">
    <property type="entry name" value="Disulph_isomer"/>
    <property type="match status" value="1"/>
</dbReference>
<accession>A0A2A2GBY1</accession>
<dbReference type="EMBL" id="NSKE01000004">
    <property type="protein sequence ID" value="PAU94355.1"/>
    <property type="molecule type" value="Genomic_DNA"/>
</dbReference>
<comment type="caution">
    <text evidence="2">The sequence shown here is derived from an EMBL/GenBank/DDBJ whole genome shotgun (WGS) entry which is preliminary data.</text>
</comment>
<dbReference type="PANTHER" id="PTHR40052">
    <property type="entry name" value="UPF0403 PROTEIN YQIW-RELATED"/>
    <property type="match status" value="1"/>
</dbReference>
<evidence type="ECO:0000313" key="3">
    <source>
        <dbReference type="Proteomes" id="UP000218831"/>
    </source>
</evidence>
<dbReference type="AlphaFoldDB" id="A0A2A2GBY1"/>
<dbReference type="InterPro" id="IPR009474">
    <property type="entry name" value="BrxB/BrxA"/>
</dbReference>
<organism evidence="2 3">
    <name type="scientific">Fodinibius salipaludis</name>
    <dbReference type="NCBI Taxonomy" id="2032627"/>
    <lineage>
        <taxon>Bacteria</taxon>
        <taxon>Pseudomonadati</taxon>
        <taxon>Balneolota</taxon>
        <taxon>Balneolia</taxon>
        <taxon>Balneolales</taxon>
        <taxon>Balneolaceae</taxon>
        <taxon>Fodinibius</taxon>
    </lineage>
</organism>
<proteinExistence type="inferred from homology"/>
<dbReference type="Proteomes" id="UP000218831">
    <property type="component" value="Unassembled WGS sequence"/>
</dbReference>
<name>A0A2A2GBY1_9BACT</name>
<dbReference type="PANTHER" id="PTHR40052:SF2">
    <property type="entry name" value="BACILLIREDOXIN BRXA"/>
    <property type="match status" value="1"/>
</dbReference>
<dbReference type="NCBIfam" id="TIGR04191">
    <property type="entry name" value="YphP_YqiW"/>
    <property type="match status" value="1"/>
</dbReference>
<evidence type="ECO:0008006" key="4">
    <source>
        <dbReference type="Google" id="ProtNLM"/>
    </source>
</evidence>
<dbReference type="Gene3D" id="3.40.30.10">
    <property type="entry name" value="Glutaredoxin"/>
    <property type="match status" value="1"/>
</dbReference>
<reference evidence="2 3" key="1">
    <citation type="submission" date="2017-08" db="EMBL/GenBank/DDBJ databases">
        <title>Aliifodinibius alkalisoli sp. nov., isolated from saline alkaline soil.</title>
        <authorList>
            <person name="Liu D."/>
            <person name="Zhang G."/>
        </authorList>
    </citation>
    <scope>NUCLEOTIDE SEQUENCE [LARGE SCALE GENOMIC DNA]</scope>
    <source>
        <strain evidence="2 3">WN023</strain>
    </source>
</reference>
<keyword evidence="3" id="KW-1185">Reference proteome</keyword>